<reference evidence="1" key="1">
    <citation type="journal article" date="2021" name="Proc. Natl. Acad. Sci. U.S.A.">
        <title>Three genomes in the algal genus Volvox reveal the fate of a haploid sex-determining region after a transition to homothallism.</title>
        <authorList>
            <person name="Yamamoto K."/>
            <person name="Hamaji T."/>
            <person name="Kawai-Toyooka H."/>
            <person name="Matsuzaki R."/>
            <person name="Takahashi F."/>
            <person name="Nishimura Y."/>
            <person name="Kawachi M."/>
            <person name="Noguchi H."/>
            <person name="Minakuchi Y."/>
            <person name="Umen J.G."/>
            <person name="Toyoda A."/>
            <person name="Nozaki H."/>
        </authorList>
    </citation>
    <scope>NUCLEOTIDE SEQUENCE</scope>
    <source>
        <strain evidence="1">NIES-3780</strain>
    </source>
</reference>
<accession>A0A8J4EU28</accession>
<keyword evidence="2" id="KW-1185">Reference proteome</keyword>
<proteinExistence type="predicted"/>
<name>A0A8J4EU28_9CHLO</name>
<dbReference type="EMBL" id="BNCO01000003">
    <property type="protein sequence ID" value="GIL45597.1"/>
    <property type="molecule type" value="Genomic_DNA"/>
</dbReference>
<evidence type="ECO:0000313" key="2">
    <source>
        <dbReference type="Proteomes" id="UP000747399"/>
    </source>
</evidence>
<protein>
    <submittedName>
        <fullName evidence="1">Uncharacterized protein</fullName>
    </submittedName>
</protein>
<organism evidence="1 2">
    <name type="scientific">Volvox africanus</name>
    <dbReference type="NCBI Taxonomy" id="51714"/>
    <lineage>
        <taxon>Eukaryota</taxon>
        <taxon>Viridiplantae</taxon>
        <taxon>Chlorophyta</taxon>
        <taxon>core chlorophytes</taxon>
        <taxon>Chlorophyceae</taxon>
        <taxon>CS clade</taxon>
        <taxon>Chlamydomonadales</taxon>
        <taxon>Volvocaceae</taxon>
        <taxon>Volvox</taxon>
    </lineage>
</organism>
<comment type="caution">
    <text evidence="1">The sequence shown here is derived from an EMBL/GenBank/DDBJ whole genome shotgun (WGS) entry which is preliminary data.</text>
</comment>
<dbReference type="AlphaFoldDB" id="A0A8J4EU28"/>
<dbReference type="Proteomes" id="UP000747399">
    <property type="component" value="Unassembled WGS sequence"/>
</dbReference>
<evidence type="ECO:0000313" key="1">
    <source>
        <dbReference type="EMBL" id="GIL45597.1"/>
    </source>
</evidence>
<sequence length="109" mass="12268">MMNPHQVVIDHYTIASSGLKSSFCYSSLNTQRWISVKFIMCAAKVNDSIADNSCYIMTVRLSKIVYKPPSRLHTWALYGVMTPILCAAIPRLTKRLTYTITAFASPKFA</sequence>
<gene>
    <name evidence="1" type="ORF">Vafri_2802</name>
</gene>